<feature type="region of interest" description="Disordered" evidence="10">
    <location>
        <begin position="594"/>
        <end position="627"/>
    </location>
</feature>
<feature type="domain" description="UBZ4-type" evidence="12">
    <location>
        <begin position="684"/>
        <end position="713"/>
    </location>
</feature>
<dbReference type="InterPro" id="IPR022880">
    <property type="entry name" value="DNApol_IV"/>
</dbReference>
<feature type="region of interest" description="Disordered" evidence="10">
    <location>
        <begin position="720"/>
        <end position="776"/>
    </location>
</feature>
<dbReference type="NCBIfam" id="NF002677">
    <property type="entry name" value="PRK02406.1"/>
    <property type="match status" value="1"/>
</dbReference>
<evidence type="ECO:0000256" key="9">
    <source>
        <dbReference type="SAM" id="Coils"/>
    </source>
</evidence>
<keyword evidence="5 8" id="KW-0863">Zinc-finger</keyword>
<dbReference type="Gene3D" id="3.30.160.60">
    <property type="entry name" value="Classic Zinc Finger"/>
    <property type="match status" value="1"/>
</dbReference>
<feature type="compositionally biased region" description="Basic and acidic residues" evidence="10">
    <location>
        <begin position="595"/>
        <end position="620"/>
    </location>
</feature>
<reference evidence="13 14" key="1">
    <citation type="submission" date="2015-01" db="EMBL/GenBank/DDBJ databases">
        <title>The Genome Sequence of Fonsecaea pedrosoi CBS 271.37.</title>
        <authorList>
            <consortium name="The Broad Institute Genomics Platform"/>
            <person name="Cuomo C."/>
            <person name="de Hoog S."/>
            <person name="Gorbushina A."/>
            <person name="Stielow B."/>
            <person name="Teixiera M."/>
            <person name="Abouelleil A."/>
            <person name="Chapman S.B."/>
            <person name="Priest M."/>
            <person name="Young S.K."/>
            <person name="Wortman J."/>
            <person name="Nusbaum C."/>
            <person name="Birren B."/>
        </authorList>
    </citation>
    <scope>NUCLEOTIDE SEQUENCE [LARGE SCALE GENOMIC DNA]</scope>
    <source>
        <strain evidence="13 14">CBS 271.37</strain>
    </source>
</reference>
<evidence type="ECO:0000256" key="10">
    <source>
        <dbReference type="SAM" id="MobiDB-lite"/>
    </source>
</evidence>
<dbReference type="InterPro" id="IPR043502">
    <property type="entry name" value="DNA/RNA_pol_sf"/>
</dbReference>
<dbReference type="SUPFAM" id="SSF56672">
    <property type="entry name" value="DNA/RNA polymerases"/>
    <property type="match status" value="1"/>
</dbReference>
<gene>
    <name evidence="13" type="ORF">Z517_07114</name>
</gene>
<keyword evidence="3" id="KW-0479">Metal-binding</keyword>
<dbReference type="PROSITE" id="PS50173">
    <property type="entry name" value="UMUC"/>
    <property type="match status" value="1"/>
</dbReference>
<dbReference type="VEuPathDB" id="FungiDB:Z517_07114"/>
<dbReference type="FunFam" id="1.10.150.810:FF:000001">
    <property type="entry name" value="DNA polymerase kappa"/>
    <property type="match status" value="1"/>
</dbReference>
<dbReference type="FunFam" id="3.40.1170.60:FF:000012">
    <property type="entry name" value="Putative DNA-directed polymerase kappa"/>
    <property type="match status" value="1"/>
</dbReference>
<protein>
    <recommendedName>
        <fullName evidence="2">DNA polymerase kappa</fullName>
    </recommendedName>
</protein>
<feature type="coiled-coil region" evidence="9">
    <location>
        <begin position="465"/>
        <end position="492"/>
    </location>
</feature>
<comment type="similarity">
    <text evidence="1">Belongs to the DNA polymerase type-Y family.</text>
</comment>
<evidence type="ECO:0000256" key="2">
    <source>
        <dbReference type="ARBA" id="ARBA00016178"/>
    </source>
</evidence>
<accession>A0A0D2GI92</accession>
<keyword evidence="4 8" id="KW-0227">DNA damage</keyword>
<dbReference type="InterPro" id="IPR001126">
    <property type="entry name" value="UmuC"/>
</dbReference>
<dbReference type="SUPFAM" id="SSF100879">
    <property type="entry name" value="Lesion bypass DNA polymerase (Y-family), little finger domain"/>
    <property type="match status" value="1"/>
</dbReference>
<dbReference type="GeneID" id="25306604"/>
<evidence type="ECO:0000256" key="4">
    <source>
        <dbReference type="ARBA" id="ARBA00022763"/>
    </source>
</evidence>
<evidence type="ECO:0000256" key="1">
    <source>
        <dbReference type="ARBA" id="ARBA00010945"/>
    </source>
</evidence>
<keyword evidence="14" id="KW-1185">Reference proteome</keyword>
<dbReference type="GO" id="GO:0003684">
    <property type="term" value="F:damaged DNA binding"/>
    <property type="evidence" value="ECO:0007669"/>
    <property type="project" value="InterPro"/>
</dbReference>
<dbReference type="InterPro" id="IPR050116">
    <property type="entry name" value="DNA_polymerase-Y"/>
</dbReference>
<sequence>MSTSCLRFRVHAPEDYREWFSLRGLVSSLGGRPRAATAGDFSKVLAKTRPPSRPYPVASLTPPDCQLLKAASHYAARHHPSGVAMTLHDENDGLTTTIAPDTDNSPDHVDQIPQAQNASLQASQHHSLKHHLLGPSLTKAGQDAVDQKKVSEIIYEASKGSKFFNNEEVRDRNLTLKIERILKQKAQLEKLDLKTDLRRADDYITSLEVARDLSQYVVHIDCDAFYAAVEEIDRPELKNVPMAVGMGVLTTCNYEARKYGCRSAMAGFVAKKLCPQLICLPLNFDKYTAKAREVRAILAEYDPRFESSSIDEAYLNITEYCHTHQMDPEAAVEQLRKEVHEKCKITVSAGIAPNAKLAKICSNRNKPNGQFRIPNERAAVMSFISALPVRKVNGVGRVFERELDAIGIKTCGDIYVHRAYLYKLFGEKAFHFLMQTYLGLGRTVVQPAEEYERKSVGTESTFRDISDKQELREKLRHTAEELAKDMVRVEVKGRTLVLKVKLHTYEVFTRQVVTPKAVHLADDLYNYSLPMLAKLEKEIPDFRLRLMGLRCTHLVSTKKAGTDFFRRKVNSDNFSNGKPADDAEWEVWPDSEFEEAARQERQEEMEELERLSQEQQHEPAQDQDQTILAPEAYVSTADWHEPFGKYKYGSESNSPGASPQSKHGRVLNKAAATASKEEHKQEALWDCPVCQLPQPANDREFNSHIDLCLSRQTIKEVVAETNGSVSRASSTAPPDTSGLERPKSASGSKPKRKVASSSLVEPEAVGGRRQKRLFFT</sequence>
<dbReference type="FunFam" id="3.30.1490.100:FF:000010">
    <property type="entry name" value="DNA-directed polymerase kappa"/>
    <property type="match status" value="1"/>
</dbReference>
<feature type="compositionally biased region" description="Polar residues" evidence="10">
    <location>
        <begin position="650"/>
        <end position="661"/>
    </location>
</feature>
<dbReference type="Pfam" id="PF11798">
    <property type="entry name" value="IMS_HHH"/>
    <property type="match status" value="1"/>
</dbReference>
<name>A0A0D2GI92_9EURO</name>
<evidence type="ECO:0000313" key="14">
    <source>
        <dbReference type="Proteomes" id="UP000053029"/>
    </source>
</evidence>
<dbReference type="CDD" id="cd03586">
    <property type="entry name" value="PolY_Pol_IV_kappa"/>
    <property type="match status" value="1"/>
</dbReference>
<dbReference type="InterPro" id="IPR024728">
    <property type="entry name" value="PolY_HhH_motif"/>
</dbReference>
<dbReference type="GO" id="GO:0006281">
    <property type="term" value="P:DNA repair"/>
    <property type="evidence" value="ECO:0007669"/>
    <property type="project" value="UniProtKB-KW"/>
</dbReference>
<dbReference type="GO" id="GO:0042276">
    <property type="term" value="P:error-prone translesion synthesis"/>
    <property type="evidence" value="ECO:0007669"/>
    <property type="project" value="TreeGrafter"/>
</dbReference>
<dbReference type="HOGENOM" id="CLU_012348_11_2_1"/>
<keyword evidence="9" id="KW-0175">Coiled coil</keyword>
<dbReference type="EMBL" id="KN846972">
    <property type="protein sequence ID" value="KIW80498.1"/>
    <property type="molecule type" value="Genomic_DNA"/>
</dbReference>
<dbReference type="PANTHER" id="PTHR11076">
    <property type="entry name" value="DNA REPAIR POLYMERASE UMUC / TRANSFERASE FAMILY MEMBER"/>
    <property type="match status" value="1"/>
</dbReference>
<dbReference type="AlphaFoldDB" id="A0A0D2GI92"/>
<dbReference type="Pfam" id="PF00817">
    <property type="entry name" value="IMS"/>
    <property type="match status" value="1"/>
</dbReference>
<dbReference type="Proteomes" id="UP000053029">
    <property type="component" value="Unassembled WGS sequence"/>
</dbReference>
<dbReference type="OrthoDB" id="1747274at2759"/>
<keyword evidence="7 8" id="KW-0234">DNA repair</keyword>
<organism evidence="13 14">
    <name type="scientific">Fonsecaea pedrosoi CBS 271.37</name>
    <dbReference type="NCBI Taxonomy" id="1442368"/>
    <lineage>
        <taxon>Eukaryota</taxon>
        <taxon>Fungi</taxon>
        <taxon>Dikarya</taxon>
        <taxon>Ascomycota</taxon>
        <taxon>Pezizomycotina</taxon>
        <taxon>Eurotiomycetes</taxon>
        <taxon>Chaetothyriomycetidae</taxon>
        <taxon>Chaetothyriales</taxon>
        <taxon>Herpotrichiellaceae</taxon>
        <taxon>Fonsecaea</taxon>
    </lineage>
</organism>
<feature type="domain" description="UmuC" evidence="11">
    <location>
        <begin position="217"/>
        <end position="396"/>
    </location>
</feature>
<dbReference type="GO" id="GO:0008270">
    <property type="term" value="F:zinc ion binding"/>
    <property type="evidence" value="ECO:0007669"/>
    <property type="project" value="UniProtKB-KW"/>
</dbReference>
<dbReference type="Gene3D" id="3.30.1490.100">
    <property type="entry name" value="DNA polymerase, Y-family, little finger domain"/>
    <property type="match status" value="1"/>
</dbReference>
<feature type="compositionally biased region" description="Polar residues" evidence="10">
    <location>
        <begin position="721"/>
        <end position="734"/>
    </location>
</feature>
<proteinExistence type="inferred from homology"/>
<evidence type="ECO:0000256" key="6">
    <source>
        <dbReference type="ARBA" id="ARBA00022833"/>
    </source>
</evidence>
<dbReference type="GO" id="GO:0003887">
    <property type="term" value="F:DNA-directed DNA polymerase activity"/>
    <property type="evidence" value="ECO:0007669"/>
    <property type="project" value="InterPro"/>
</dbReference>
<dbReference type="Pfam" id="PF11799">
    <property type="entry name" value="IMS_C"/>
    <property type="match status" value="1"/>
</dbReference>
<evidence type="ECO:0000256" key="3">
    <source>
        <dbReference type="ARBA" id="ARBA00022723"/>
    </source>
</evidence>
<evidence type="ECO:0000256" key="5">
    <source>
        <dbReference type="ARBA" id="ARBA00022771"/>
    </source>
</evidence>
<dbReference type="RefSeq" id="XP_013284306.1">
    <property type="nucleotide sequence ID" value="XM_013428852.1"/>
</dbReference>
<dbReference type="FunFam" id="1.10.150.20:FF:000039">
    <property type="entry name" value="Polymerase (DNA directed) kappa"/>
    <property type="match status" value="1"/>
</dbReference>
<dbReference type="InterPro" id="IPR043128">
    <property type="entry name" value="Rev_trsase/Diguanyl_cyclase"/>
</dbReference>
<dbReference type="PROSITE" id="PS51908">
    <property type="entry name" value="ZF_UBZ4"/>
    <property type="match status" value="1"/>
</dbReference>
<dbReference type="STRING" id="1442368.A0A0D2GI92"/>
<dbReference type="FunFam" id="1.10.150.810:FF:000003">
    <property type="entry name" value="DNA polymerase kappa subunit"/>
    <property type="match status" value="1"/>
</dbReference>
<keyword evidence="6" id="KW-0862">Zinc</keyword>
<dbReference type="Gene3D" id="1.10.150.810">
    <property type="match status" value="2"/>
</dbReference>
<evidence type="ECO:0000256" key="8">
    <source>
        <dbReference type="PROSITE-ProRule" id="PRU01256"/>
    </source>
</evidence>
<evidence type="ECO:0000259" key="12">
    <source>
        <dbReference type="PROSITE" id="PS51908"/>
    </source>
</evidence>
<dbReference type="Gene3D" id="3.40.1170.60">
    <property type="match status" value="1"/>
</dbReference>
<dbReference type="Gene3D" id="3.30.70.270">
    <property type="match status" value="1"/>
</dbReference>
<dbReference type="InterPro" id="IPR036775">
    <property type="entry name" value="DNA_pol_Y-fam_lit_finger_sf"/>
</dbReference>
<dbReference type="InterPro" id="IPR006642">
    <property type="entry name" value="Rad18_UBZ4"/>
</dbReference>
<dbReference type="InterPro" id="IPR017961">
    <property type="entry name" value="DNA_pol_Y-fam_little_finger"/>
</dbReference>
<dbReference type="FunFam" id="3.30.70.270:FF:000014">
    <property type="entry name" value="DNA polymerase kappa subunit"/>
    <property type="match status" value="1"/>
</dbReference>
<evidence type="ECO:0000313" key="13">
    <source>
        <dbReference type="EMBL" id="KIW80498.1"/>
    </source>
</evidence>
<feature type="region of interest" description="Disordered" evidence="10">
    <location>
        <begin position="646"/>
        <end position="682"/>
    </location>
</feature>
<evidence type="ECO:0000259" key="11">
    <source>
        <dbReference type="PROSITE" id="PS50173"/>
    </source>
</evidence>
<dbReference type="GO" id="GO:0005634">
    <property type="term" value="C:nucleus"/>
    <property type="evidence" value="ECO:0007669"/>
    <property type="project" value="TreeGrafter"/>
</dbReference>
<evidence type="ECO:0000256" key="7">
    <source>
        <dbReference type="ARBA" id="ARBA00023204"/>
    </source>
</evidence>
<dbReference type="PANTHER" id="PTHR11076:SF33">
    <property type="entry name" value="DNA POLYMERASE KAPPA"/>
    <property type="match status" value="1"/>
</dbReference>
<dbReference type="GO" id="GO:0070987">
    <property type="term" value="P:error-free translesion synthesis"/>
    <property type="evidence" value="ECO:0007669"/>
    <property type="project" value="UniProtKB-ARBA"/>
</dbReference>